<dbReference type="GO" id="GO:0042132">
    <property type="term" value="F:fructose 1,6-bisphosphate 1-phosphatase activity"/>
    <property type="evidence" value="ECO:0000318"/>
    <property type="project" value="GO_Central"/>
</dbReference>
<evidence type="ECO:0000256" key="19">
    <source>
        <dbReference type="ARBA" id="ARBA00037516"/>
    </source>
</evidence>
<dbReference type="GO" id="GO:0005737">
    <property type="term" value="C:cytoplasm"/>
    <property type="evidence" value="ECO:0000318"/>
    <property type="project" value="GO_Central"/>
</dbReference>
<comment type="subcellular location">
    <subcellularLocation>
        <location evidence="5">Cell junction</location>
    </subcellularLocation>
    <subcellularLocation>
        <location evidence="4">Cytoplasm</location>
        <location evidence="4">Myofibril</location>
        <location evidence="4">Sarcomere</location>
        <location evidence="4">Z line</location>
    </subcellularLocation>
    <subcellularLocation>
        <location evidence="3">Nucleus</location>
    </subcellularLocation>
</comment>
<dbReference type="HAMAP" id="MF_01855">
    <property type="entry name" value="FBPase_class1"/>
    <property type="match status" value="1"/>
</dbReference>
<dbReference type="InterPro" id="IPR044015">
    <property type="entry name" value="FBPase_C_dom"/>
</dbReference>
<keyword evidence="16" id="KW-0539">Nucleus</keyword>
<evidence type="ECO:0000256" key="9">
    <source>
        <dbReference type="ARBA" id="ARBA00022490"/>
    </source>
</evidence>
<keyword evidence="13" id="KW-0106">Calcium</keyword>
<keyword evidence="12 24" id="KW-0378">Hydrolase</keyword>
<comment type="subunit">
    <text evidence="20">Homotetramer. Interacts with ALDOA; the interaction blocks inhibition by physiological concentrations of AMP and reduces inhibition by Ca(2+). Interacts with alpha-actinin and F-actin.</text>
</comment>
<evidence type="ECO:0000256" key="20">
    <source>
        <dbReference type="ARBA" id="ARBA00038670"/>
    </source>
</evidence>
<reference evidence="28" key="2">
    <citation type="submission" date="2020-05" db="UniProtKB">
        <authorList>
            <consortium name="EnsemblMetazoa"/>
        </authorList>
    </citation>
    <scope>IDENTIFICATION</scope>
    <source>
        <strain evidence="28">wikel</strain>
    </source>
</reference>
<dbReference type="GO" id="GO:0030018">
    <property type="term" value="C:Z disc"/>
    <property type="evidence" value="ECO:0007669"/>
    <property type="project" value="UniProtKB-SubCell"/>
</dbReference>
<dbReference type="NCBIfam" id="NF006779">
    <property type="entry name" value="PRK09293.1-3"/>
    <property type="match status" value="1"/>
</dbReference>
<dbReference type="GO" id="GO:0070161">
    <property type="term" value="C:anchoring junction"/>
    <property type="evidence" value="ECO:0007669"/>
    <property type="project" value="UniProtKB-SubCell"/>
</dbReference>
<evidence type="ECO:0000256" key="16">
    <source>
        <dbReference type="ARBA" id="ARBA00023242"/>
    </source>
</evidence>
<dbReference type="InterPro" id="IPR020548">
    <property type="entry name" value="Fructose_bisphosphatase_AS"/>
</dbReference>
<comment type="pathway">
    <text evidence="6">Carbohydrate biosynthesis; gluconeogenesis.</text>
</comment>
<keyword evidence="15" id="KW-0965">Cell junction</keyword>
<dbReference type="EMBL" id="DS741077">
    <property type="protein sequence ID" value="EEC07486.1"/>
    <property type="molecule type" value="Genomic_DNA"/>
</dbReference>
<evidence type="ECO:0000256" key="22">
    <source>
        <dbReference type="ARBA" id="ARBA00042757"/>
    </source>
</evidence>
<evidence type="ECO:0000313" key="29">
    <source>
        <dbReference type="Proteomes" id="UP000001555"/>
    </source>
</evidence>
<evidence type="ECO:0000256" key="4">
    <source>
        <dbReference type="ARBA" id="ARBA00004216"/>
    </source>
</evidence>
<dbReference type="STRING" id="6945.B7PLL4"/>
<dbReference type="AlphaFoldDB" id="B7PLL4"/>
<evidence type="ECO:0000313" key="28">
    <source>
        <dbReference type="EnsemblMetazoa" id="ISCW005292-PA"/>
    </source>
</evidence>
<dbReference type="PRINTS" id="PR00115">
    <property type="entry name" value="F16BPHPHTASE"/>
</dbReference>
<dbReference type="PIRSF" id="PIRSF000904">
    <property type="entry name" value="FBPtase_SBPase"/>
    <property type="match status" value="1"/>
</dbReference>
<dbReference type="FunFam" id="3.30.540.10:FF:000005">
    <property type="entry name" value="Fructose-1,6-bisphosphatase isozyme 2"/>
    <property type="match status" value="1"/>
</dbReference>
<feature type="domain" description="Fructose-1-6-bisphosphatase class 1 C-terminal" evidence="26">
    <location>
        <begin position="203"/>
        <end position="332"/>
    </location>
</feature>
<comment type="catalytic activity">
    <reaction evidence="1">
        <text>beta-D-fructose 1,6-bisphosphate + H2O = beta-D-fructose 6-phosphate + phosphate</text>
        <dbReference type="Rhea" id="RHEA:11064"/>
        <dbReference type="ChEBI" id="CHEBI:15377"/>
        <dbReference type="ChEBI" id="CHEBI:32966"/>
        <dbReference type="ChEBI" id="CHEBI:43474"/>
        <dbReference type="ChEBI" id="CHEBI:57634"/>
        <dbReference type="EC" id="3.1.3.11"/>
    </reaction>
</comment>
<keyword evidence="14" id="KW-0460">Magnesium</keyword>
<evidence type="ECO:0000256" key="1">
    <source>
        <dbReference type="ARBA" id="ARBA00001273"/>
    </source>
</evidence>
<dbReference type="SUPFAM" id="SSF56655">
    <property type="entry name" value="Carbohydrate phosphatase"/>
    <property type="match status" value="1"/>
</dbReference>
<dbReference type="NCBIfam" id="NF006778">
    <property type="entry name" value="PRK09293.1-1"/>
    <property type="match status" value="1"/>
</dbReference>
<dbReference type="HOGENOM" id="CLU_039977_1_0_1"/>
<protein>
    <recommendedName>
        <fullName evidence="21">Fructose-1,6-bisphosphatase isozyme 2</fullName>
        <ecNumber evidence="8">3.1.3.11</ecNumber>
    </recommendedName>
    <alternativeName>
        <fullName evidence="18">D-fructose-1,6-bisphosphate 1-phosphohydrolase</fullName>
    </alternativeName>
    <alternativeName>
        <fullName evidence="22">D-fructose-1,6-bisphosphate 1-phosphohydrolase 2</fullName>
    </alternativeName>
    <alternativeName>
        <fullName evidence="23">Muscle FBPase</fullName>
    </alternativeName>
</protein>
<dbReference type="InterPro" id="IPR028343">
    <property type="entry name" value="FBPtase"/>
</dbReference>
<evidence type="ECO:0000256" key="8">
    <source>
        <dbReference type="ARBA" id="ARBA00013093"/>
    </source>
</evidence>
<dbReference type="GO" id="GO:0006002">
    <property type="term" value="P:fructose 6-phosphate metabolic process"/>
    <property type="evidence" value="ECO:0000318"/>
    <property type="project" value="GO_Central"/>
</dbReference>
<dbReference type="GO" id="GO:0006094">
    <property type="term" value="P:gluconeogenesis"/>
    <property type="evidence" value="ECO:0000318"/>
    <property type="project" value="GO_Central"/>
</dbReference>
<keyword evidence="10" id="KW-0597">Phosphoprotein</keyword>
<reference evidence="27 29" key="1">
    <citation type="submission" date="2008-03" db="EMBL/GenBank/DDBJ databases">
        <title>Annotation of Ixodes scapularis.</title>
        <authorList>
            <consortium name="Ixodes scapularis Genome Project Consortium"/>
            <person name="Caler E."/>
            <person name="Hannick L.I."/>
            <person name="Bidwell S."/>
            <person name="Joardar V."/>
            <person name="Thiagarajan M."/>
            <person name="Amedeo P."/>
            <person name="Galinsky K.J."/>
            <person name="Schobel S."/>
            <person name="Inman J."/>
            <person name="Hostetler J."/>
            <person name="Miller J."/>
            <person name="Hammond M."/>
            <person name="Megy K."/>
            <person name="Lawson D."/>
            <person name="Kodira C."/>
            <person name="Sutton G."/>
            <person name="Meyer J."/>
            <person name="Hill C.A."/>
            <person name="Birren B."/>
            <person name="Nene V."/>
            <person name="Collins F."/>
            <person name="Alarcon-Chaidez F."/>
            <person name="Wikel S."/>
            <person name="Strausberg R."/>
        </authorList>
    </citation>
    <scope>NUCLEOTIDE SEQUENCE [LARGE SCALE GENOMIC DNA]</scope>
    <source>
        <strain evidence="29">Wikel</strain>
        <strain evidence="27">Wikel colony</strain>
    </source>
</reference>
<evidence type="ECO:0000256" key="2">
    <source>
        <dbReference type="ARBA" id="ARBA00001946"/>
    </source>
</evidence>
<evidence type="ECO:0000256" key="24">
    <source>
        <dbReference type="RuleBase" id="RU000508"/>
    </source>
</evidence>
<dbReference type="PaxDb" id="6945-B7PLL4"/>
<proteinExistence type="evidence at protein level"/>
<dbReference type="PROSITE" id="PS00124">
    <property type="entry name" value="FBPASE"/>
    <property type="match status" value="1"/>
</dbReference>
<evidence type="ECO:0000256" key="23">
    <source>
        <dbReference type="ARBA" id="ARBA00043165"/>
    </source>
</evidence>
<dbReference type="Gene3D" id="3.30.540.10">
    <property type="entry name" value="Fructose-1,6-Bisphosphatase, subunit A, domain 1"/>
    <property type="match status" value="1"/>
</dbReference>
<evidence type="ECO:0000259" key="26">
    <source>
        <dbReference type="Pfam" id="PF18913"/>
    </source>
</evidence>
<sequence>SFNMSIDTNAMTLTRFVLAEQRKVPGATGDLTQLLTSIQSAIKAVAAAVRRAGIAHLYGLAGNTNVQGEEQKTLDVLSNDLFINMLKSSYTTCLLVSEENDSVVEVETEKQGKYVVCFDPLDGSSNIDCLGSIGSIFAIFRRTSSGEPSAKDALQTGRNVVCAGYALYGSATMVVLSLGSGVNGFMLDPAIGEFILTDRDMKIKPRGKIYSINEGYAGSWDPAVKEYVESKNVAQNTGKPYGARYIGSMVADVHRTLKYGGIFMYPASKDAPSGKLRLLYECIPMAYLVERAGGMATTGKQAILDVQPTSLHGRAPIFLGSKEDVQDILDLYKKHKLV</sequence>
<dbReference type="EMBL" id="ABJB010992589">
    <property type="status" value="NOT_ANNOTATED_CDS"/>
    <property type="molecule type" value="Genomic_DNA"/>
</dbReference>
<evidence type="ECO:0000256" key="3">
    <source>
        <dbReference type="ARBA" id="ARBA00004123"/>
    </source>
</evidence>
<dbReference type="GO" id="GO:0006000">
    <property type="term" value="P:fructose metabolic process"/>
    <property type="evidence" value="ECO:0000318"/>
    <property type="project" value="GO_Central"/>
</dbReference>
<dbReference type="OrthoDB" id="10256725at2759"/>
<dbReference type="FunCoup" id="B7PLL4">
    <property type="interactions" value="655"/>
</dbReference>
<feature type="domain" description="Fructose-1-6-bisphosphatase class I N-terminal" evidence="25">
    <location>
        <begin position="11"/>
        <end position="198"/>
    </location>
</feature>
<dbReference type="VEuPathDB" id="VectorBase:ISCI005292"/>
<dbReference type="GO" id="GO:0046872">
    <property type="term" value="F:metal ion binding"/>
    <property type="evidence" value="ECO:0007669"/>
    <property type="project" value="UniProtKB-KW"/>
</dbReference>
<evidence type="ECO:0000256" key="7">
    <source>
        <dbReference type="ARBA" id="ARBA00010941"/>
    </source>
</evidence>
<evidence type="ECO:0007829" key="30">
    <source>
        <dbReference type="PeptideAtlas" id="B7PLL4"/>
    </source>
</evidence>
<dbReference type="InterPro" id="IPR000146">
    <property type="entry name" value="FBPase_class-1"/>
</dbReference>
<name>B7PLL4_IXOSC</name>
<comment type="function">
    <text evidence="19">Catalyzes the hydrolysis of fructose 1,6-bisphosphate to fructose 6-phosphate in the presence of divalent cations and probably participates in glycogen synthesis from carbohydrate precursors, such as lactate.</text>
</comment>
<evidence type="ECO:0000256" key="12">
    <source>
        <dbReference type="ARBA" id="ARBA00022801"/>
    </source>
</evidence>
<dbReference type="EnsemblMetazoa" id="ISCW005292-RA">
    <property type="protein sequence ID" value="ISCW005292-PA"/>
    <property type="gene ID" value="ISCW005292"/>
</dbReference>
<dbReference type="CDD" id="cd00354">
    <property type="entry name" value="FBPase"/>
    <property type="match status" value="1"/>
</dbReference>
<comment type="similarity">
    <text evidence="7 24">Belongs to the FBPase class 1 family.</text>
</comment>
<dbReference type="InterPro" id="IPR033391">
    <property type="entry name" value="FBPase_N"/>
</dbReference>
<evidence type="ECO:0000256" key="6">
    <source>
        <dbReference type="ARBA" id="ARBA00004742"/>
    </source>
</evidence>
<evidence type="ECO:0000256" key="21">
    <source>
        <dbReference type="ARBA" id="ARBA00040321"/>
    </source>
</evidence>
<gene>
    <name evidence="27" type="ORF">IscW_ISCW005292</name>
</gene>
<evidence type="ECO:0000313" key="27">
    <source>
        <dbReference type="EMBL" id="EEC07486.1"/>
    </source>
</evidence>
<evidence type="ECO:0000256" key="13">
    <source>
        <dbReference type="ARBA" id="ARBA00022837"/>
    </source>
</evidence>
<dbReference type="VEuPathDB" id="VectorBase:ISCP_023814"/>
<dbReference type="FunFam" id="3.40.190.80:FF:000001">
    <property type="entry name" value="Fructose-1,6-bisphosphatase class 1"/>
    <property type="match status" value="1"/>
</dbReference>
<dbReference type="PIRSF" id="PIRSF500210">
    <property type="entry name" value="FBPtase"/>
    <property type="match status" value="1"/>
</dbReference>
<dbReference type="Pfam" id="PF18913">
    <property type="entry name" value="FBPase_C"/>
    <property type="match status" value="1"/>
</dbReference>
<dbReference type="VEuPathDB" id="VectorBase:ISCW005292"/>
<keyword evidence="30" id="KW-1267">Proteomics identification</keyword>
<evidence type="ECO:0000256" key="14">
    <source>
        <dbReference type="ARBA" id="ARBA00022842"/>
    </source>
</evidence>
<keyword evidence="17 24" id="KW-0119">Carbohydrate metabolism</keyword>
<evidence type="ECO:0000259" key="25">
    <source>
        <dbReference type="Pfam" id="PF00316"/>
    </source>
</evidence>
<dbReference type="Pfam" id="PF00316">
    <property type="entry name" value="FBPase"/>
    <property type="match status" value="1"/>
</dbReference>
<evidence type="ECO:0000256" key="18">
    <source>
        <dbReference type="ARBA" id="ARBA00032973"/>
    </source>
</evidence>
<organism>
    <name type="scientific">Ixodes scapularis</name>
    <name type="common">Black-legged tick</name>
    <name type="synonym">Deer tick</name>
    <dbReference type="NCBI Taxonomy" id="6945"/>
    <lineage>
        <taxon>Eukaryota</taxon>
        <taxon>Metazoa</taxon>
        <taxon>Ecdysozoa</taxon>
        <taxon>Arthropoda</taxon>
        <taxon>Chelicerata</taxon>
        <taxon>Arachnida</taxon>
        <taxon>Acari</taxon>
        <taxon>Parasitiformes</taxon>
        <taxon>Ixodida</taxon>
        <taxon>Ixodoidea</taxon>
        <taxon>Ixodidae</taxon>
        <taxon>Ixodinae</taxon>
        <taxon>Ixodes</taxon>
    </lineage>
</organism>
<evidence type="ECO:0000256" key="5">
    <source>
        <dbReference type="ARBA" id="ARBA00004282"/>
    </source>
</evidence>
<accession>B7PLL4</accession>
<evidence type="ECO:0000256" key="15">
    <source>
        <dbReference type="ARBA" id="ARBA00022949"/>
    </source>
</evidence>
<keyword evidence="11" id="KW-0479">Metal-binding</keyword>
<comment type="cofactor">
    <cofactor evidence="2">
        <name>Mg(2+)</name>
        <dbReference type="ChEBI" id="CHEBI:18420"/>
    </cofactor>
</comment>
<dbReference type="GO" id="GO:0005829">
    <property type="term" value="C:cytosol"/>
    <property type="evidence" value="ECO:0000318"/>
    <property type="project" value="GO_Central"/>
</dbReference>
<dbReference type="Proteomes" id="UP000001555">
    <property type="component" value="Unassembled WGS sequence"/>
</dbReference>
<dbReference type="PANTHER" id="PTHR11556">
    <property type="entry name" value="FRUCTOSE-1,6-BISPHOSPHATASE-RELATED"/>
    <property type="match status" value="1"/>
</dbReference>
<keyword evidence="29" id="KW-1185">Reference proteome</keyword>
<dbReference type="Gene3D" id="3.40.190.80">
    <property type="match status" value="1"/>
</dbReference>
<dbReference type="GO" id="GO:0030388">
    <property type="term" value="P:fructose 1,6-bisphosphate metabolic process"/>
    <property type="evidence" value="ECO:0000318"/>
    <property type="project" value="GO_Central"/>
</dbReference>
<dbReference type="EC" id="3.1.3.11" evidence="8"/>
<keyword evidence="9" id="KW-0963">Cytoplasm</keyword>
<evidence type="ECO:0000256" key="11">
    <source>
        <dbReference type="ARBA" id="ARBA00022723"/>
    </source>
</evidence>
<dbReference type="PANTHER" id="PTHR11556:SF1">
    <property type="entry name" value="FRUCTOSE-BISPHOSPHATASE"/>
    <property type="match status" value="1"/>
</dbReference>
<dbReference type="GO" id="GO:0005634">
    <property type="term" value="C:nucleus"/>
    <property type="evidence" value="ECO:0007669"/>
    <property type="project" value="UniProtKB-SubCell"/>
</dbReference>
<feature type="non-terminal residue" evidence="27">
    <location>
        <position position="1"/>
    </location>
</feature>
<dbReference type="UniPathway" id="UPA00138"/>
<evidence type="ECO:0000256" key="17">
    <source>
        <dbReference type="ARBA" id="ARBA00023277"/>
    </source>
</evidence>
<evidence type="ECO:0000256" key="10">
    <source>
        <dbReference type="ARBA" id="ARBA00022553"/>
    </source>
</evidence>